<keyword evidence="4" id="KW-0406">Ion transport</keyword>
<evidence type="ECO:0000256" key="2">
    <source>
        <dbReference type="ARBA" id="ARBA00022989"/>
    </source>
</evidence>
<keyword evidence="2 4" id="KW-1133">Transmembrane helix</keyword>
<comment type="similarity">
    <text evidence="4">Belongs to the copper transporter (Ctr) (TC 1.A.56) family. SLC31A subfamily.</text>
</comment>
<organism evidence="6 7">
    <name type="scientific">Acanthosepion pharaonis</name>
    <name type="common">Pharaoh cuttlefish</name>
    <name type="synonym">Sepia pharaonis</name>
    <dbReference type="NCBI Taxonomy" id="158019"/>
    <lineage>
        <taxon>Eukaryota</taxon>
        <taxon>Metazoa</taxon>
        <taxon>Spiralia</taxon>
        <taxon>Lophotrochozoa</taxon>
        <taxon>Mollusca</taxon>
        <taxon>Cephalopoda</taxon>
        <taxon>Coleoidea</taxon>
        <taxon>Decapodiformes</taxon>
        <taxon>Sepiida</taxon>
        <taxon>Sepiina</taxon>
        <taxon>Sepiidae</taxon>
        <taxon>Acanthosepion</taxon>
    </lineage>
</organism>
<feature type="region of interest" description="Disordered" evidence="5">
    <location>
        <begin position="121"/>
        <end position="160"/>
    </location>
</feature>
<keyword evidence="4" id="KW-0813">Transport</keyword>
<dbReference type="EMBL" id="CAHIKZ030002457">
    <property type="protein sequence ID" value="CAE1287309.1"/>
    <property type="molecule type" value="Genomic_DNA"/>
</dbReference>
<dbReference type="OrthoDB" id="161814at2759"/>
<keyword evidence="7" id="KW-1185">Reference proteome</keyword>
<evidence type="ECO:0000313" key="7">
    <source>
        <dbReference type="Proteomes" id="UP000597762"/>
    </source>
</evidence>
<protein>
    <recommendedName>
        <fullName evidence="4">Copper transport protein</fullName>
    </recommendedName>
</protein>
<evidence type="ECO:0000256" key="1">
    <source>
        <dbReference type="ARBA" id="ARBA00022692"/>
    </source>
</evidence>
<evidence type="ECO:0000256" key="3">
    <source>
        <dbReference type="ARBA" id="ARBA00023136"/>
    </source>
</evidence>
<gene>
    <name evidence="6" type="ORF">SPHA_46521</name>
</gene>
<feature type="transmembrane region" description="Helical" evidence="4">
    <location>
        <begin position="62"/>
        <end position="83"/>
    </location>
</feature>
<dbReference type="AlphaFoldDB" id="A0A812D310"/>
<feature type="transmembrane region" description="Helical" evidence="4">
    <location>
        <begin position="12"/>
        <end position="30"/>
    </location>
</feature>
<reference evidence="6" key="1">
    <citation type="submission" date="2021-01" db="EMBL/GenBank/DDBJ databases">
        <authorList>
            <person name="Li R."/>
            <person name="Bekaert M."/>
        </authorList>
    </citation>
    <scope>NUCLEOTIDE SEQUENCE</scope>
    <source>
        <strain evidence="6">Farmed</strain>
    </source>
</reference>
<evidence type="ECO:0000313" key="6">
    <source>
        <dbReference type="EMBL" id="CAE1287309.1"/>
    </source>
</evidence>
<dbReference type="Proteomes" id="UP000597762">
    <property type="component" value="Unassembled WGS sequence"/>
</dbReference>
<comment type="caution">
    <text evidence="6">The sequence shown here is derived from an EMBL/GenBank/DDBJ whole genome shotgun (WGS) entry which is preliminary data.</text>
</comment>
<dbReference type="PANTHER" id="PTHR12483:SF115">
    <property type="entry name" value="COPPER TRANSPORT PROTEIN"/>
    <property type="match status" value="1"/>
</dbReference>
<keyword evidence="3 4" id="KW-0472">Membrane</keyword>
<name>A0A812D310_ACAPH</name>
<keyword evidence="4" id="KW-0187">Copper transport</keyword>
<dbReference type="GO" id="GO:0016020">
    <property type="term" value="C:membrane"/>
    <property type="evidence" value="ECO:0007669"/>
    <property type="project" value="UniProtKB-SubCell"/>
</dbReference>
<evidence type="ECO:0000256" key="5">
    <source>
        <dbReference type="SAM" id="MobiDB-lite"/>
    </source>
</evidence>
<comment type="subcellular location">
    <subcellularLocation>
        <location evidence="4">Membrane</location>
        <topology evidence="4">Multi-pass membrane protein</topology>
    </subcellularLocation>
</comment>
<keyword evidence="1 4" id="KW-0812">Transmembrane</keyword>
<accession>A0A812D310</accession>
<feature type="transmembrane region" description="Helical" evidence="4">
    <location>
        <begin position="89"/>
        <end position="107"/>
    </location>
</feature>
<dbReference type="InterPro" id="IPR007274">
    <property type="entry name" value="Cop_transporter"/>
</dbReference>
<dbReference type="Pfam" id="PF04145">
    <property type="entry name" value="Ctr"/>
    <property type="match status" value="1"/>
</dbReference>
<dbReference type="PANTHER" id="PTHR12483">
    <property type="entry name" value="SOLUTE CARRIER FAMILY 31 COPPER TRANSPORTERS"/>
    <property type="match status" value="1"/>
</dbReference>
<evidence type="ECO:0000256" key="4">
    <source>
        <dbReference type="RuleBase" id="RU367022"/>
    </source>
</evidence>
<proteinExistence type="inferred from homology"/>
<dbReference type="GO" id="GO:0005375">
    <property type="term" value="F:copper ion transmembrane transporter activity"/>
    <property type="evidence" value="ECO:0007669"/>
    <property type="project" value="UniProtKB-UniRule"/>
</dbReference>
<keyword evidence="4" id="KW-0186">Copper</keyword>
<feature type="compositionally biased region" description="Basic residues" evidence="5">
    <location>
        <begin position="131"/>
        <end position="145"/>
    </location>
</feature>
<sequence>MVLLVNIWKINSTKALVFACVIVGVLALLYQGIKFLLNYMECEDICAQFCNRYRRRFCTGRHLLETLLHMVKVAGGYLLMLLVMSYNTWIFVAVVSGLTLGFFCYGWSIQDMPATGTETTVVSKSQAKSKSNSKSKGSKGKTKQKGSRDRGPQNGHMMSMNPPHLLSRNVLYPGEHQGRFIALLDQDLDVTEV</sequence>